<evidence type="ECO:0000313" key="1">
    <source>
        <dbReference type="EMBL" id="KAK1141252.1"/>
    </source>
</evidence>
<gene>
    <name evidence="1" type="ORF">N8T08_009291</name>
</gene>
<dbReference type="EMBL" id="JAOPJF010000067">
    <property type="protein sequence ID" value="KAK1141252.1"/>
    <property type="molecule type" value="Genomic_DNA"/>
</dbReference>
<reference evidence="1 2" key="1">
    <citation type="journal article" date="2023" name="ACS Omega">
        <title>Identification of the Neoaspergillic Acid Biosynthesis Gene Cluster by Establishing an In Vitro CRISPR-Ribonucleoprotein Genetic System in Aspergillus melleus.</title>
        <authorList>
            <person name="Yuan B."/>
            <person name="Grau M.F."/>
            <person name="Murata R.M."/>
            <person name="Torok T."/>
            <person name="Venkateswaran K."/>
            <person name="Stajich J.E."/>
            <person name="Wang C.C.C."/>
        </authorList>
    </citation>
    <scope>NUCLEOTIDE SEQUENCE [LARGE SCALE GENOMIC DNA]</scope>
    <source>
        <strain evidence="1 2">IMV 1140</strain>
    </source>
</reference>
<dbReference type="Proteomes" id="UP001177260">
    <property type="component" value="Unassembled WGS sequence"/>
</dbReference>
<name>A0ACC3ATX7_9EURO</name>
<sequence length="157" mass="17092">MADGVIKSSGPRPACDRCRGQKLRCVWETGSQQCRRGADSTQEELYFLHGAESPAIGYAFLTFDGSDQGLVLQQDGMRLRPDWEIVSSAVLDLPGQSLGGYLGLRGAADARIKACIAVDPVYDLWDFAMSCEKGKRALGCSSMSPMGFMLVSSFRRL</sequence>
<keyword evidence="2" id="KW-1185">Reference proteome</keyword>
<accession>A0ACC3ATX7</accession>
<proteinExistence type="predicted"/>
<evidence type="ECO:0000313" key="2">
    <source>
        <dbReference type="Proteomes" id="UP001177260"/>
    </source>
</evidence>
<comment type="caution">
    <text evidence="1">The sequence shown here is derived from an EMBL/GenBank/DDBJ whole genome shotgun (WGS) entry which is preliminary data.</text>
</comment>
<protein>
    <submittedName>
        <fullName evidence="1">Uncharacterized protein</fullName>
    </submittedName>
</protein>
<organism evidence="1 2">
    <name type="scientific">Aspergillus melleus</name>
    <dbReference type="NCBI Taxonomy" id="138277"/>
    <lineage>
        <taxon>Eukaryota</taxon>
        <taxon>Fungi</taxon>
        <taxon>Dikarya</taxon>
        <taxon>Ascomycota</taxon>
        <taxon>Pezizomycotina</taxon>
        <taxon>Eurotiomycetes</taxon>
        <taxon>Eurotiomycetidae</taxon>
        <taxon>Eurotiales</taxon>
        <taxon>Aspergillaceae</taxon>
        <taxon>Aspergillus</taxon>
        <taxon>Aspergillus subgen. Circumdati</taxon>
    </lineage>
</organism>